<dbReference type="GO" id="GO:0016757">
    <property type="term" value="F:glycosyltransferase activity"/>
    <property type="evidence" value="ECO:0007669"/>
    <property type="project" value="UniProtKB-KW"/>
</dbReference>
<keyword evidence="2 5" id="KW-0812">Transmembrane</keyword>
<keyword evidence="6" id="KW-0328">Glycosyltransferase</keyword>
<name>A0A3M0SFM8_9CLOT</name>
<feature type="transmembrane region" description="Helical" evidence="5">
    <location>
        <begin position="106"/>
        <end position="123"/>
    </location>
</feature>
<feature type="transmembrane region" description="Helical" evidence="5">
    <location>
        <begin position="129"/>
        <end position="145"/>
    </location>
</feature>
<keyword evidence="6" id="KW-0808">Transferase</keyword>
<dbReference type="PANTHER" id="PTHR42723:SF1">
    <property type="entry name" value="CHLOROPHYLL SYNTHASE, CHLOROPLASTIC"/>
    <property type="match status" value="1"/>
</dbReference>
<dbReference type="Gene3D" id="1.10.357.140">
    <property type="entry name" value="UbiA prenyltransferase"/>
    <property type="match status" value="1"/>
</dbReference>
<accession>A0A3M0SFM8</accession>
<protein>
    <submittedName>
        <fullName evidence="6">Decaprenyl-phosphate phosphoribosyltransferase</fullName>
        <ecNumber evidence="6">2.4.2.45</ecNumber>
    </submittedName>
</protein>
<evidence type="ECO:0000256" key="5">
    <source>
        <dbReference type="SAM" id="Phobius"/>
    </source>
</evidence>
<dbReference type="InterPro" id="IPR050475">
    <property type="entry name" value="Prenyltransferase_related"/>
</dbReference>
<evidence type="ECO:0000256" key="4">
    <source>
        <dbReference type="ARBA" id="ARBA00023136"/>
    </source>
</evidence>
<feature type="transmembrane region" description="Helical" evidence="5">
    <location>
        <begin position="38"/>
        <end position="54"/>
    </location>
</feature>
<evidence type="ECO:0000313" key="7">
    <source>
        <dbReference type="Proteomes" id="UP000277999"/>
    </source>
</evidence>
<dbReference type="Proteomes" id="UP000277999">
    <property type="component" value="Unassembled WGS sequence"/>
</dbReference>
<dbReference type="NCBIfam" id="NF008977">
    <property type="entry name" value="PRK12324.1-2"/>
    <property type="match status" value="1"/>
</dbReference>
<dbReference type="GO" id="GO:0016020">
    <property type="term" value="C:membrane"/>
    <property type="evidence" value="ECO:0007669"/>
    <property type="project" value="UniProtKB-SubCell"/>
</dbReference>
<dbReference type="InterPro" id="IPR044878">
    <property type="entry name" value="UbiA_sf"/>
</dbReference>
<dbReference type="NCBIfam" id="NF008978">
    <property type="entry name" value="PRK12324.1-4"/>
    <property type="match status" value="1"/>
</dbReference>
<feature type="transmembrane region" description="Helical" evidence="5">
    <location>
        <begin position="288"/>
        <end position="305"/>
    </location>
</feature>
<reference evidence="6 7" key="1">
    <citation type="submission" date="2018-10" db="EMBL/GenBank/DDBJ databases">
        <title>Genome-centric metagenomics revealed C2 chemical producing, CO utilizing Clostridium with novel acetogenic gene cluster.</title>
        <authorList>
            <person name="Kang H."/>
            <person name="Park B."/>
            <person name="Choi I.G."/>
            <person name="Chang I.S."/>
        </authorList>
    </citation>
    <scope>NUCLEOTIDE SEQUENCE [LARGE SCALE GENOMIC DNA]</scope>
    <source>
        <strain evidence="6 7">H21-9</strain>
    </source>
</reference>
<dbReference type="AlphaFoldDB" id="A0A3M0SFM8"/>
<keyword evidence="3 5" id="KW-1133">Transmembrane helix</keyword>
<dbReference type="CDD" id="cd13963">
    <property type="entry name" value="PT_UbiA_2"/>
    <property type="match status" value="1"/>
</dbReference>
<dbReference type="InterPro" id="IPR000537">
    <property type="entry name" value="UbiA_prenyltransferase"/>
</dbReference>
<keyword evidence="4 5" id="KW-0472">Membrane</keyword>
<gene>
    <name evidence="6" type="ORF">D9O40_15140</name>
</gene>
<dbReference type="EMBL" id="RFAQ01000056">
    <property type="protein sequence ID" value="RMC97079.1"/>
    <property type="molecule type" value="Genomic_DNA"/>
</dbReference>
<organism evidence="6 7">
    <name type="scientific">Clostridium autoethanogenum</name>
    <dbReference type="NCBI Taxonomy" id="84023"/>
    <lineage>
        <taxon>Bacteria</taxon>
        <taxon>Bacillati</taxon>
        <taxon>Bacillota</taxon>
        <taxon>Clostridia</taxon>
        <taxon>Eubacteriales</taxon>
        <taxon>Clostridiaceae</taxon>
        <taxon>Clostridium</taxon>
    </lineage>
</organism>
<evidence type="ECO:0000256" key="1">
    <source>
        <dbReference type="ARBA" id="ARBA00004141"/>
    </source>
</evidence>
<dbReference type="GO" id="GO:0016765">
    <property type="term" value="F:transferase activity, transferring alkyl or aryl (other than methyl) groups"/>
    <property type="evidence" value="ECO:0007669"/>
    <property type="project" value="InterPro"/>
</dbReference>
<evidence type="ECO:0000256" key="3">
    <source>
        <dbReference type="ARBA" id="ARBA00022989"/>
    </source>
</evidence>
<evidence type="ECO:0000313" key="6">
    <source>
        <dbReference type="EMBL" id="RMC97079.1"/>
    </source>
</evidence>
<comment type="caution">
    <text evidence="6">The sequence shown here is derived from an EMBL/GenBank/DDBJ whole genome shotgun (WGS) entry which is preliminary data.</text>
</comment>
<proteinExistence type="predicted"/>
<feature type="transmembrane region" description="Helical" evidence="5">
    <location>
        <begin position="177"/>
        <end position="195"/>
    </location>
</feature>
<dbReference type="PANTHER" id="PTHR42723">
    <property type="entry name" value="CHLOROPHYLL SYNTHASE"/>
    <property type="match status" value="1"/>
</dbReference>
<sequence length="307" mass="35328">MLKCKKTHNSTLTYIQLGRKVMGAIIELMRPKQWSKNFFVFAAIIFSGNFLHTSVLENNILTFILFCMTSSTIYVLNDIVDVEKDKCHPDKKNRPIASGRVSKNKAIILDILLFILVLCLAYIFLDIKILLIFSVYIIVNIFYSFKLKNLVIIDVMTIAFGFVLRVESGSIATGVQVSPWLFLCTILLALFLGLNKRKSEIVTLKDKRSSSRKILEKYSIENIDKMLTIVNPSVLMAYCLYTFSSTQSRTMMFTIPFVLYGILRYEYLMDKENIGGKPEDVFQKDIPFLVDILIWIIVVIVIIYFKL</sequence>
<evidence type="ECO:0000256" key="2">
    <source>
        <dbReference type="ARBA" id="ARBA00022692"/>
    </source>
</evidence>
<dbReference type="Pfam" id="PF01040">
    <property type="entry name" value="UbiA"/>
    <property type="match status" value="1"/>
</dbReference>
<feature type="transmembrane region" description="Helical" evidence="5">
    <location>
        <begin position="226"/>
        <end position="244"/>
    </location>
</feature>
<comment type="subcellular location">
    <subcellularLocation>
        <location evidence="1">Membrane</location>
        <topology evidence="1">Multi-pass membrane protein</topology>
    </subcellularLocation>
</comment>
<dbReference type="EC" id="2.4.2.45" evidence="6"/>